<sequence length="207" mass="24196">MKLNKLIFLLLIILLNFYYCFGYVLIKEKQKYSLNLPKSSFVNVDILSHKNKNNFIKSKNLLKNEEKLSENFKNNLKNKINKNHVITKRREGWAHVEENAAKIAPNNSPLKPQVFQRLQSAPSLVLKDVDNNSTLKKEEEEQEIEEENTRSSPSILAGRQYWVNALKTLLLEFRRIHPELVNGNKFKRRAAATKTLNSKNQLLFNFK</sequence>
<keyword evidence="1" id="KW-1133">Transmembrane helix</keyword>
<name>A0A1I8BXZ1_MELHA</name>
<evidence type="ECO:0000313" key="3">
    <source>
        <dbReference type="WBParaSite" id="MhA1_Contig765.frz3.fgene1"/>
    </source>
</evidence>
<dbReference type="Proteomes" id="UP000095281">
    <property type="component" value="Unplaced"/>
</dbReference>
<keyword evidence="1" id="KW-0472">Membrane</keyword>
<dbReference type="AlphaFoldDB" id="A0A1I8BXZ1"/>
<organism evidence="2 3">
    <name type="scientific">Meloidogyne hapla</name>
    <name type="common">Root-knot nematode worm</name>
    <dbReference type="NCBI Taxonomy" id="6305"/>
    <lineage>
        <taxon>Eukaryota</taxon>
        <taxon>Metazoa</taxon>
        <taxon>Ecdysozoa</taxon>
        <taxon>Nematoda</taxon>
        <taxon>Chromadorea</taxon>
        <taxon>Rhabditida</taxon>
        <taxon>Tylenchina</taxon>
        <taxon>Tylenchomorpha</taxon>
        <taxon>Tylenchoidea</taxon>
        <taxon>Meloidogynidae</taxon>
        <taxon>Meloidogyninae</taxon>
        <taxon>Meloidogyne</taxon>
    </lineage>
</organism>
<evidence type="ECO:0000313" key="2">
    <source>
        <dbReference type="Proteomes" id="UP000095281"/>
    </source>
</evidence>
<keyword evidence="2" id="KW-1185">Reference proteome</keyword>
<reference evidence="3" key="1">
    <citation type="submission" date="2016-11" db="UniProtKB">
        <authorList>
            <consortium name="WormBaseParasite"/>
        </authorList>
    </citation>
    <scope>IDENTIFICATION</scope>
</reference>
<protein>
    <submittedName>
        <fullName evidence="3">Uncharacterized protein</fullName>
    </submittedName>
</protein>
<dbReference type="WBParaSite" id="MhA1_Contig765.frz3.fgene1">
    <property type="protein sequence ID" value="MhA1_Contig765.frz3.fgene1"/>
    <property type="gene ID" value="MhA1_Contig765.frz3.fgene1"/>
</dbReference>
<keyword evidence="1" id="KW-0812">Transmembrane</keyword>
<accession>A0A1I8BXZ1</accession>
<evidence type="ECO:0000256" key="1">
    <source>
        <dbReference type="SAM" id="Phobius"/>
    </source>
</evidence>
<feature type="transmembrane region" description="Helical" evidence="1">
    <location>
        <begin position="6"/>
        <end position="26"/>
    </location>
</feature>
<proteinExistence type="predicted"/>